<proteinExistence type="predicted"/>
<organism evidence="1 2">
    <name type="scientific">Fimbriiglobus ruber</name>
    <dbReference type="NCBI Taxonomy" id="1908690"/>
    <lineage>
        <taxon>Bacteria</taxon>
        <taxon>Pseudomonadati</taxon>
        <taxon>Planctomycetota</taxon>
        <taxon>Planctomycetia</taxon>
        <taxon>Gemmatales</taxon>
        <taxon>Gemmataceae</taxon>
        <taxon>Fimbriiglobus</taxon>
    </lineage>
</organism>
<evidence type="ECO:0000313" key="2">
    <source>
        <dbReference type="Proteomes" id="UP000214646"/>
    </source>
</evidence>
<keyword evidence="2" id="KW-1185">Reference proteome</keyword>
<evidence type="ECO:0000313" key="1">
    <source>
        <dbReference type="EMBL" id="OWK46615.1"/>
    </source>
</evidence>
<dbReference type="Proteomes" id="UP000214646">
    <property type="component" value="Unassembled WGS sequence"/>
</dbReference>
<reference evidence="2" key="1">
    <citation type="submission" date="2017-06" db="EMBL/GenBank/DDBJ databases">
        <title>Genome analysis of Fimbriiglobus ruber SP5, the first member of the order Planctomycetales with confirmed chitinolytic capability.</title>
        <authorList>
            <person name="Ravin N.V."/>
            <person name="Rakitin A.L."/>
            <person name="Ivanova A.A."/>
            <person name="Beletsky A.V."/>
            <person name="Kulichevskaya I.S."/>
            <person name="Mardanov A.V."/>
            <person name="Dedysh S.N."/>
        </authorList>
    </citation>
    <scope>NUCLEOTIDE SEQUENCE [LARGE SCALE GENOMIC DNA]</scope>
    <source>
        <strain evidence="2">SP5</strain>
    </source>
</reference>
<name>A0A225EDZ1_9BACT</name>
<dbReference type="EMBL" id="NIDE01000001">
    <property type="protein sequence ID" value="OWK46615.1"/>
    <property type="molecule type" value="Genomic_DNA"/>
</dbReference>
<comment type="caution">
    <text evidence="1">The sequence shown here is derived from an EMBL/GenBank/DDBJ whole genome shotgun (WGS) entry which is preliminary data.</text>
</comment>
<dbReference type="AlphaFoldDB" id="A0A225EDZ1"/>
<sequence length="174" mass="17467">MTARAAGLLLSNSGGNTNTVQTASGQASNLTINLPTVVGSSGQAVITDGAGNWSYTTISTASTLTVETTSVAYNTSSPITQFTLPVNAVIEQVVVYVDTAFTGGTSPNLTVGVSGTTAKYMGSGDSDLTTIGSYVIRPGLTADGSTEALIITYSAGSSTAGAARVEVQYSVPTH</sequence>
<protein>
    <submittedName>
        <fullName evidence="1">Uncharacterized protein</fullName>
    </submittedName>
</protein>
<gene>
    <name evidence="1" type="ORF">FRUB_00314</name>
</gene>
<accession>A0A225EDZ1</accession>